<evidence type="ECO:0000256" key="2">
    <source>
        <dbReference type="ARBA" id="ARBA00022670"/>
    </source>
</evidence>
<dbReference type="InterPro" id="IPR001969">
    <property type="entry name" value="Aspartic_peptidase_AS"/>
</dbReference>
<dbReference type="AlphaFoldDB" id="A0A508AT96"/>
<name>A0A508AT96_9GAMM</name>
<evidence type="ECO:0000256" key="5">
    <source>
        <dbReference type="ARBA" id="ARBA00022801"/>
    </source>
</evidence>
<dbReference type="CDD" id="cd05471">
    <property type="entry name" value="pepsin_like"/>
    <property type="match status" value="1"/>
</dbReference>
<keyword evidence="4" id="KW-0064">Aspartyl protease</keyword>
<organism evidence="7 8">
    <name type="scientific">Marilutibacter maris</name>
    <dbReference type="NCBI Taxonomy" id="1605891"/>
    <lineage>
        <taxon>Bacteria</taxon>
        <taxon>Pseudomonadati</taxon>
        <taxon>Pseudomonadota</taxon>
        <taxon>Gammaproteobacteria</taxon>
        <taxon>Lysobacterales</taxon>
        <taxon>Lysobacteraceae</taxon>
        <taxon>Marilutibacter</taxon>
    </lineage>
</organism>
<evidence type="ECO:0000256" key="1">
    <source>
        <dbReference type="ARBA" id="ARBA00007447"/>
    </source>
</evidence>
<proteinExistence type="inferred from homology"/>
<gene>
    <name evidence="7" type="ORF">FKV24_006665</name>
</gene>
<accession>A0A508AT96</accession>
<dbReference type="PROSITE" id="PS00141">
    <property type="entry name" value="ASP_PROTEASE"/>
    <property type="match status" value="1"/>
</dbReference>
<dbReference type="Pfam" id="PF00026">
    <property type="entry name" value="Asp"/>
    <property type="match status" value="1"/>
</dbReference>
<sequence>MSASPSRNRDPSPPGIHLATSLAWAKGAYTVSIAFGSGGRAANLVLDSGSSTLVVLPHAYDPDDDAHLQGTSWAQQVRYGQGSWTGPVVRTRLAFGHGAHACDVDAAEVSVIEAAAQDFRDADGIFGLAYSGLDTAHDMGAVLSARGADPALTWPWPFAVDDDDLDTFARLLRQQPQVTLLPLFSQLAQQGRVQDRFGMLVRRALVHVLDDSADDPTLDTDPLNRGIMVLGGGEDAPSLHTGDFQDVRIVHDLYYNANLVAVQVGERPRIAVPPLDPQYANRAASNAILDTGSSFLVLETGTHDAIMADLAAIDPRLPALAEKFWNTFKASQHGVANGEVDALDWPELTFYLEGDDGGEVALTCAPDHYWPRNAMYAGESFFLLMPQLPGWPNESILGLPLMADRYCLFDRSADGGLGRVRIAPAHPLPTAG</sequence>
<dbReference type="EMBL" id="VICD02000098">
    <property type="protein sequence ID" value="KAB8193366.1"/>
    <property type="molecule type" value="Genomic_DNA"/>
</dbReference>
<reference evidence="7 8" key="1">
    <citation type="submission" date="2019-10" db="EMBL/GenBank/DDBJ databases">
        <title>Lysobacter alkalisoli sp. nov., isolated from saline-alkaline soil.</title>
        <authorList>
            <person name="Sun J.-Q."/>
        </authorList>
    </citation>
    <scope>NUCLEOTIDE SEQUENCE [LARGE SCALE GENOMIC DNA]</scope>
    <source>
        <strain evidence="7 8">KCTC 42381</strain>
    </source>
</reference>
<dbReference type="Gene3D" id="2.40.70.10">
    <property type="entry name" value="Acid Proteases"/>
    <property type="match status" value="2"/>
</dbReference>
<dbReference type="InterPro" id="IPR033121">
    <property type="entry name" value="PEPTIDASE_A1"/>
</dbReference>
<dbReference type="InterPro" id="IPR034164">
    <property type="entry name" value="Pepsin-like_dom"/>
</dbReference>
<evidence type="ECO:0000256" key="4">
    <source>
        <dbReference type="ARBA" id="ARBA00022750"/>
    </source>
</evidence>
<protein>
    <submittedName>
        <fullName evidence="7">Uncharacterized protein</fullName>
    </submittedName>
</protein>
<dbReference type="RefSeq" id="WP_141481828.1">
    <property type="nucleotide sequence ID" value="NZ_VICD02000098.1"/>
</dbReference>
<evidence type="ECO:0000256" key="6">
    <source>
        <dbReference type="ARBA" id="ARBA00023145"/>
    </source>
</evidence>
<keyword evidence="5" id="KW-0378">Hydrolase</keyword>
<dbReference type="GO" id="GO:0006508">
    <property type="term" value="P:proteolysis"/>
    <property type="evidence" value="ECO:0007669"/>
    <property type="project" value="UniProtKB-KW"/>
</dbReference>
<dbReference type="SUPFAM" id="SSF50630">
    <property type="entry name" value="Acid proteases"/>
    <property type="match status" value="1"/>
</dbReference>
<dbReference type="PROSITE" id="PS51767">
    <property type="entry name" value="PEPTIDASE_A1"/>
    <property type="match status" value="1"/>
</dbReference>
<evidence type="ECO:0000313" key="7">
    <source>
        <dbReference type="EMBL" id="KAB8193366.1"/>
    </source>
</evidence>
<keyword evidence="3" id="KW-0732">Signal</keyword>
<dbReference type="PRINTS" id="PR00792">
    <property type="entry name" value="PEPSIN"/>
</dbReference>
<dbReference type="Proteomes" id="UP000320431">
    <property type="component" value="Unassembled WGS sequence"/>
</dbReference>
<keyword evidence="6" id="KW-0865">Zymogen</keyword>
<dbReference type="PANTHER" id="PTHR47965">
    <property type="entry name" value="ASPARTYL PROTEASE-RELATED"/>
    <property type="match status" value="1"/>
</dbReference>
<comment type="caution">
    <text evidence="7">The sequence shown here is derived from an EMBL/GenBank/DDBJ whole genome shotgun (WGS) entry which is preliminary data.</text>
</comment>
<dbReference type="PANTHER" id="PTHR47965:SF12">
    <property type="entry name" value="ASPARTIC PROTEINASE 3-RELATED"/>
    <property type="match status" value="1"/>
</dbReference>
<keyword evidence="2" id="KW-0645">Protease</keyword>
<dbReference type="InterPro" id="IPR001461">
    <property type="entry name" value="Aspartic_peptidase_A1"/>
</dbReference>
<evidence type="ECO:0000256" key="3">
    <source>
        <dbReference type="ARBA" id="ARBA00022729"/>
    </source>
</evidence>
<dbReference type="GO" id="GO:0004190">
    <property type="term" value="F:aspartic-type endopeptidase activity"/>
    <property type="evidence" value="ECO:0007669"/>
    <property type="project" value="UniProtKB-KW"/>
</dbReference>
<comment type="similarity">
    <text evidence="1">Belongs to the peptidase A1 family.</text>
</comment>
<dbReference type="InterPro" id="IPR021109">
    <property type="entry name" value="Peptidase_aspartic_dom_sf"/>
</dbReference>
<evidence type="ECO:0000313" key="8">
    <source>
        <dbReference type="Proteomes" id="UP000320431"/>
    </source>
</evidence>